<evidence type="ECO:0000256" key="11">
    <source>
        <dbReference type="ARBA" id="ARBA00023012"/>
    </source>
</evidence>
<keyword evidence="5" id="KW-0808">Transferase</keyword>
<proteinExistence type="predicted"/>
<dbReference type="EC" id="2.7.13.3" evidence="3"/>
<evidence type="ECO:0000256" key="12">
    <source>
        <dbReference type="ARBA" id="ARBA00023136"/>
    </source>
</evidence>
<dbReference type="SUPFAM" id="SSF47384">
    <property type="entry name" value="Homodimeric domain of signal transducing histidine kinase"/>
    <property type="match status" value="1"/>
</dbReference>
<dbReference type="RefSeq" id="WP_128765943.1">
    <property type="nucleotide sequence ID" value="NZ_JBHUOO010000016.1"/>
</dbReference>
<evidence type="ECO:0000256" key="4">
    <source>
        <dbReference type="ARBA" id="ARBA00022553"/>
    </source>
</evidence>
<dbReference type="GO" id="GO:0005524">
    <property type="term" value="F:ATP binding"/>
    <property type="evidence" value="ECO:0007669"/>
    <property type="project" value="UniProtKB-KW"/>
</dbReference>
<dbReference type="InterPro" id="IPR003661">
    <property type="entry name" value="HisK_dim/P_dom"/>
</dbReference>
<dbReference type="InterPro" id="IPR036890">
    <property type="entry name" value="HATPase_C_sf"/>
</dbReference>
<dbReference type="Pfam" id="PF13493">
    <property type="entry name" value="DUF4118"/>
    <property type="match status" value="1"/>
</dbReference>
<name>A0A4Q0P1K3_9FLAO</name>
<evidence type="ECO:0000256" key="10">
    <source>
        <dbReference type="ARBA" id="ARBA00022989"/>
    </source>
</evidence>
<feature type="transmembrane region" description="Helical" evidence="13">
    <location>
        <begin position="66"/>
        <end position="83"/>
    </location>
</feature>
<dbReference type="InterPro" id="IPR003594">
    <property type="entry name" value="HATPase_dom"/>
</dbReference>
<dbReference type="InterPro" id="IPR025201">
    <property type="entry name" value="KdpD_TM"/>
</dbReference>
<organism evidence="15 16">
    <name type="scientific">Leeuwenhoekiella polynyae</name>
    <dbReference type="NCBI Taxonomy" id="1550906"/>
    <lineage>
        <taxon>Bacteria</taxon>
        <taxon>Pseudomonadati</taxon>
        <taxon>Bacteroidota</taxon>
        <taxon>Flavobacteriia</taxon>
        <taxon>Flavobacteriales</taxon>
        <taxon>Flavobacteriaceae</taxon>
        <taxon>Leeuwenhoekiella</taxon>
    </lineage>
</organism>
<keyword evidence="11" id="KW-0902">Two-component regulatory system</keyword>
<gene>
    <name evidence="15" type="ORF">DSM02_2541</name>
</gene>
<keyword evidence="12 13" id="KW-0472">Membrane</keyword>
<dbReference type="InterPro" id="IPR005467">
    <property type="entry name" value="His_kinase_dom"/>
</dbReference>
<comment type="caution">
    <text evidence="15">The sequence shown here is derived from an EMBL/GenBank/DDBJ whole genome shotgun (WGS) entry which is preliminary data.</text>
</comment>
<feature type="transmembrane region" description="Helical" evidence="13">
    <location>
        <begin position="89"/>
        <end position="106"/>
    </location>
</feature>
<dbReference type="EMBL" id="QOVK01000011">
    <property type="protein sequence ID" value="RXG20370.1"/>
    <property type="molecule type" value="Genomic_DNA"/>
</dbReference>
<feature type="transmembrane region" description="Helical" evidence="13">
    <location>
        <begin position="39"/>
        <end position="59"/>
    </location>
</feature>
<dbReference type="Gene3D" id="3.30.565.10">
    <property type="entry name" value="Histidine kinase-like ATPase, C-terminal domain"/>
    <property type="match status" value="1"/>
</dbReference>
<evidence type="ECO:0000259" key="14">
    <source>
        <dbReference type="PROSITE" id="PS50109"/>
    </source>
</evidence>
<dbReference type="InterPro" id="IPR004358">
    <property type="entry name" value="Sig_transdc_His_kin-like_C"/>
</dbReference>
<dbReference type="InterPro" id="IPR038318">
    <property type="entry name" value="KdpD_sf"/>
</dbReference>
<feature type="domain" description="Histidine kinase" evidence="14">
    <location>
        <begin position="134"/>
        <end position="348"/>
    </location>
</feature>
<evidence type="ECO:0000256" key="9">
    <source>
        <dbReference type="ARBA" id="ARBA00022840"/>
    </source>
</evidence>
<keyword evidence="6 13" id="KW-0812">Transmembrane</keyword>
<dbReference type="InterPro" id="IPR036097">
    <property type="entry name" value="HisK_dim/P_sf"/>
</dbReference>
<evidence type="ECO:0000256" key="8">
    <source>
        <dbReference type="ARBA" id="ARBA00022777"/>
    </source>
</evidence>
<evidence type="ECO:0000256" key="13">
    <source>
        <dbReference type="SAM" id="Phobius"/>
    </source>
</evidence>
<dbReference type="PROSITE" id="PS50109">
    <property type="entry name" value="HIS_KIN"/>
    <property type="match status" value="1"/>
</dbReference>
<dbReference type="InterPro" id="IPR052023">
    <property type="entry name" value="Histidine_kinase_KdpD"/>
</dbReference>
<evidence type="ECO:0000313" key="16">
    <source>
        <dbReference type="Proteomes" id="UP000289859"/>
    </source>
</evidence>
<feature type="transmembrane region" description="Helical" evidence="13">
    <location>
        <begin position="12"/>
        <end position="33"/>
    </location>
</feature>
<keyword evidence="9" id="KW-0067">ATP-binding</keyword>
<keyword evidence="10 13" id="KW-1133">Transmembrane helix</keyword>
<evidence type="ECO:0000256" key="7">
    <source>
        <dbReference type="ARBA" id="ARBA00022741"/>
    </source>
</evidence>
<accession>A0A4Q0P1K3</accession>
<dbReference type="SMART" id="SM00388">
    <property type="entry name" value="HisKA"/>
    <property type="match status" value="1"/>
</dbReference>
<keyword evidence="16" id="KW-1185">Reference proteome</keyword>
<protein>
    <recommendedName>
        <fullName evidence="3">histidine kinase</fullName>
        <ecNumber evidence="3">2.7.13.3</ecNumber>
    </recommendedName>
</protein>
<dbReference type="PANTHER" id="PTHR45569">
    <property type="entry name" value="SENSOR PROTEIN KDPD"/>
    <property type="match status" value="1"/>
</dbReference>
<dbReference type="CDD" id="cd00075">
    <property type="entry name" value="HATPase"/>
    <property type="match status" value="1"/>
</dbReference>
<dbReference type="OrthoDB" id="9804645at2"/>
<dbReference type="PANTHER" id="PTHR45569:SF1">
    <property type="entry name" value="SENSOR PROTEIN KDPD"/>
    <property type="match status" value="1"/>
</dbReference>
<dbReference type="Gene3D" id="1.20.120.620">
    <property type="entry name" value="Backbone structure of the membrane domain of e. Coli histidine kinase receptor kdpd"/>
    <property type="match status" value="1"/>
</dbReference>
<dbReference type="SUPFAM" id="SSF55874">
    <property type="entry name" value="ATPase domain of HSP90 chaperone/DNA topoisomerase II/histidine kinase"/>
    <property type="match status" value="1"/>
</dbReference>
<sequence length="357" mass="39777">MPLTIYKRSNPYLISGLLIVAATLISQVSIHHIGYQGVALIYLLVVSISAMLFDIWPVLITALSSAVLLNFCFITPLYTFKIVSTEDVLMFFMYLILALVNAVLTYKIRDYNSKKRDEEEKTKTINLYNILLNSLSHELRTPIATIIGSIDTIQDQKAKLSETHKQELYDEISIAGSRLNRQVENLLNMSRLEAGILKPSFDWFDVNELIFNVLKQNQEQAANHQLVFTPQKNPDLVWTDGGFLETILQNLVYNALQHTPKQTTILIEACLEGQSLKISVSDNGNGFPKASIPVAFDKFYKLNNQATGGTGLGLSIAKGFTEALAGTISLENKKTGGALFNVCIPSKTLALKDFEHE</sequence>
<dbReference type="Gene3D" id="1.10.287.130">
    <property type="match status" value="1"/>
</dbReference>
<evidence type="ECO:0000256" key="3">
    <source>
        <dbReference type="ARBA" id="ARBA00012438"/>
    </source>
</evidence>
<evidence type="ECO:0000313" key="15">
    <source>
        <dbReference type="EMBL" id="RXG20370.1"/>
    </source>
</evidence>
<dbReference type="Proteomes" id="UP000289859">
    <property type="component" value="Unassembled WGS sequence"/>
</dbReference>
<dbReference type="AlphaFoldDB" id="A0A4Q0P1K3"/>
<evidence type="ECO:0000256" key="6">
    <source>
        <dbReference type="ARBA" id="ARBA00022692"/>
    </source>
</evidence>
<evidence type="ECO:0000256" key="5">
    <source>
        <dbReference type="ARBA" id="ARBA00022679"/>
    </source>
</evidence>
<dbReference type="CDD" id="cd00082">
    <property type="entry name" value="HisKA"/>
    <property type="match status" value="1"/>
</dbReference>
<evidence type="ECO:0000256" key="2">
    <source>
        <dbReference type="ARBA" id="ARBA00004141"/>
    </source>
</evidence>
<reference evidence="15 16" key="1">
    <citation type="submission" date="2018-07" db="EMBL/GenBank/DDBJ databases">
        <title>Leeuwenhoekiella genomics.</title>
        <authorList>
            <person name="Tahon G."/>
            <person name="Willems A."/>
        </authorList>
    </citation>
    <scope>NUCLEOTIDE SEQUENCE [LARGE SCALE GENOMIC DNA]</scope>
    <source>
        <strain evidence="15 16">LMG 29608</strain>
    </source>
</reference>
<dbReference type="Pfam" id="PF02518">
    <property type="entry name" value="HATPase_c"/>
    <property type="match status" value="1"/>
</dbReference>
<keyword evidence="8 15" id="KW-0418">Kinase</keyword>
<dbReference type="Pfam" id="PF00512">
    <property type="entry name" value="HisKA"/>
    <property type="match status" value="1"/>
</dbReference>
<dbReference type="GO" id="GO:0000155">
    <property type="term" value="F:phosphorelay sensor kinase activity"/>
    <property type="evidence" value="ECO:0007669"/>
    <property type="project" value="InterPro"/>
</dbReference>
<keyword evidence="7" id="KW-0547">Nucleotide-binding</keyword>
<comment type="subcellular location">
    <subcellularLocation>
        <location evidence="2">Membrane</location>
        <topology evidence="2">Multi-pass membrane protein</topology>
    </subcellularLocation>
</comment>
<dbReference type="PRINTS" id="PR00344">
    <property type="entry name" value="BCTRLSENSOR"/>
</dbReference>
<dbReference type="GO" id="GO:0005886">
    <property type="term" value="C:plasma membrane"/>
    <property type="evidence" value="ECO:0007669"/>
    <property type="project" value="TreeGrafter"/>
</dbReference>
<comment type="catalytic activity">
    <reaction evidence="1">
        <text>ATP + protein L-histidine = ADP + protein N-phospho-L-histidine.</text>
        <dbReference type="EC" id="2.7.13.3"/>
    </reaction>
</comment>
<keyword evidence="4" id="KW-0597">Phosphoprotein</keyword>
<evidence type="ECO:0000256" key="1">
    <source>
        <dbReference type="ARBA" id="ARBA00000085"/>
    </source>
</evidence>
<dbReference type="SMART" id="SM00387">
    <property type="entry name" value="HATPase_c"/>
    <property type="match status" value="1"/>
</dbReference>